<reference evidence="1" key="1">
    <citation type="submission" date="2011-11" db="EMBL/GenBank/DDBJ databases">
        <title>Complete genome sequence of Candidatus Mycoplasma haemominutum.</title>
        <authorList>
            <person name="Barker E.N."/>
            <person name="Darby A.C."/>
            <person name="Helps C.R."/>
            <person name="Peters I.R."/>
            <person name="Hughes M.A."/>
            <person name="Radford A.D."/>
            <person name="Novacco M."/>
            <person name="Boretti F."/>
            <person name="Hofmann-Lehmann R."/>
            <person name="Tasker S."/>
        </authorList>
    </citation>
    <scope>NUCLEOTIDE SEQUENCE</scope>
    <source>
        <strain evidence="1">Birmingham 1</strain>
    </source>
</reference>
<reference evidence="1" key="2">
    <citation type="submission" date="2011-11" db="EMBL/GenBank/DDBJ databases">
        <authorList>
            <person name="Barker E."/>
        </authorList>
    </citation>
    <scope>NUCLEOTIDE SEQUENCE</scope>
    <source>
        <strain evidence="1">Birmingham 1</strain>
    </source>
</reference>
<dbReference type="HOGENOM" id="CLU_3023499_0_0_14"/>
<name>G8C3H6_9MOLU</name>
<dbReference type="EMBL" id="HE613254">
    <property type="protein sequence ID" value="CCE66874.1"/>
    <property type="molecule type" value="Genomic_DNA"/>
</dbReference>
<protein>
    <submittedName>
        <fullName evidence="1">Uncharacterized protein</fullName>
    </submittedName>
</protein>
<proteinExistence type="predicted"/>
<gene>
    <name evidence="1" type="ORF">MHM_03560</name>
</gene>
<accession>G8C3H6</accession>
<evidence type="ECO:0000313" key="1">
    <source>
        <dbReference type="EMBL" id="CCE66874.1"/>
    </source>
</evidence>
<dbReference type="PATRIC" id="fig|1116213.3.peg.382"/>
<sequence>MMLHKNNKVALASLGALILGGGTLPATSGNLNFSLDLLHLSRGGGNHPITRIKAY</sequence>
<dbReference type="KEGG" id="mhb:MHM_03560"/>
<dbReference type="AlphaFoldDB" id="G8C3H6"/>
<dbReference type="RefSeq" id="WP_015511739.1">
    <property type="nucleotide sequence ID" value="NC_021007.1"/>
</dbReference>
<organism evidence="1">
    <name type="scientific">Candidatus Mycoplasma haematominutum 'Birmingham 1'</name>
    <dbReference type="NCBI Taxonomy" id="1116213"/>
    <lineage>
        <taxon>Bacteria</taxon>
        <taxon>Bacillati</taxon>
        <taxon>Mycoplasmatota</taxon>
        <taxon>Mollicutes</taxon>
        <taxon>Mycoplasmataceae</taxon>
        <taxon>Mycoplasma</taxon>
    </lineage>
</organism>